<evidence type="ECO:0000313" key="1">
    <source>
        <dbReference type="EMBL" id="CAG8541592.1"/>
    </source>
</evidence>
<dbReference type="EMBL" id="CAJVPP010001215">
    <property type="protein sequence ID" value="CAG8541592.1"/>
    <property type="molecule type" value="Genomic_DNA"/>
</dbReference>
<reference evidence="1" key="1">
    <citation type="submission" date="2021-06" db="EMBL/GenBank/DDBJ databases">
        <authorList>
            <person name="Kallberg Y."/>
            <person name="Tangrot J."/>
            <person name="Rosling A."/>
        </authorList>
    </citation>
    <scope>NUCLEOTIDE SEQUENCE</scope>
    <source>
        <strain evidence="1">87-6 pot B 2015</strain>
    </source>
</reference>
<comment type="caution">
    <text evidence="1">The sequence shown here is derived from an EMBL/GenBank/DDBJ whole genome shotgun (WGS) entry which is preliminary data.</text>
</comment>
<dbReference type="Proteomes" id="UP000789375">
    <property type="component" value="Unassembled WGS sequence"/>
</dbReference>
<organism evidence="1 2">
    <name type="scientific">Funneliformis mosseae</name>
    <name type="common">Endomycorrhizal fungus</name>
    <name type="synonym">Glomus mosseae</name>
    <dbReference type="NCBI Taxonomy" id="27381"/>
    <lineage>
        <taxon>Eukaryota</taxon>
        <taxon>Fungi</taxon>
        <taxon>Fungi incertae sedis</taxon>
        <taxon>Mucoromycota</taxon>
        <taxon>Glomeromycotina</taxon>
        <taxon>Glomeromycetes</taxon>
        <taxon>Glomerales</taxon>
        <taxon>Glomeraceae</taxon>
        <taxon>Funneliformis</taxon>
    </lineage>
</organism>
<accession>A0A9N9FLM0</accession>
<proteinExistence type="predicted"/>
<gene>
    <name evidence="1" type="ORF">FMOSSE_LOCUS6005</name>
</gene>
<evidence type="ECO:0000313" key="2">
    <source>
        <dbReference type="Proteomes" id="UP000789375"/>
    </source>
</evidence>
<keyword evidence="2" id="KW-1185">Reference proteome</keyword>
<name>A0A9N9FLM0_FUNMO</name>
<sequence>MNSSVTLMTSPILYNLNYISLRQCVRDREDKVRGTLSALLSI</sequence>
<dbReference type="AlphaFoldDB" id="A0A9N9FLM0"/>
<protein>
    <submittedName>
        <fullName evidence="1">1107_t:CDS:1</fullName>
    </submittedName>
</protein>